<feature type="domain" description="PIN" evidence="1">
    <location>
        <begin position="14"/>
        <end position="136"/>
    </location>
</feature>
<accession>A0A3B0UT30</accession>
<dbReference type="InterPro" id="IPR029060">
    <property type="entry name" value="PIN-like_dom_sf"/>
</dbReference>
<protein>
    <submittedName>
        <fullName evidence="2">PilT protein-like</fullName>
    </submittedName>
</protein>
<reference evidence="2" key="1">
    <citation type="submission" date="2018-06" db="EMBL/GenBank/DDBJ databases">
        <authorList>
            <person name="Zhirakovskaya E."/>
        </authorList>
    </citation>
    <scope>NUCLEOTIDE SEQUENCE</scope>
</reference>
<dbReference type="InterPro" id="IPR002716">
    <property type="entry name" value="PIN_dom"/>
</dbReference>
<dbReference type="SUPFAM" id="SSF88723">
    <property type="entry name" value="PIN domain-like"/>
    <property type="match status" value="1"/>
</dbReference>
<proteinExistence type="predicted"/>
<sequence length="150" mass="16806">MNISEVLAGVRRLFVDTAPVIYYVEQNPHYQPQVDAIFERVDAGQLHIVTSPITLSECLIFPIRSGNEQLQKDFQELLVRGAYTEFVLINEAIAIHAAKLRANYNLTLTDAIQLATAVAAKCDAFLTNDKQLKRVPDIRILVVGELTLQK</sequence>
<evidence type="ECO:0000259" key="1">
    <source>
        <dbReference type="Pfam" id="PF01850"/>
    </source>
</evidence>
<organism evidence="2">
    <name type="scientific">hydrothermal vent metagenome</name>
    <dbReference type="NCBI Taxonomy" id="652676"/>
    <lineage>
        <taxon>unclassified sequences</taxon>
        <taxon>metagenomes</taxon>
        <taxon>ecological metagenomes</taxon>
    </lineage>
</organism>
<dbReference type="AlphaFoldDB" id="A0A3B0UT30"/>
<name>A0A3B0UT30_9ZZZZ</name>
<dbReference type="Gene3D" id="3.40.50.1010">
    <property type="entry name" value="5'-nuclease"/>
    <property type="match status" value="1"/>
</dbReference>
<dbReference type="EMBL" id="UOEU01000511">
    <property type="protein sequence ID" value="VAW34098.1"/>
    <property type="molecule type" value="Genomic_DNA"/>
</dbReference>
<evidence type="ECO:0000313" key="2">
    <source>
        <dbReference type="EMBL" id="VAW34098.1"/>
    </source>
</evidence>
<dbReference type="Pfam" id="PF01850">
    <property type="entry name" value="PIN"/>
    <property type="match status" value="1"/>
</dbReference>
<gene>
    <name evidence="2" type="ORF">MNBD_CHLOROFLEXI01-3269</name>
</gene>